<organism evidence="4 5">
    <name type="scientific">Xylaria hypoxylon</name>
    <dbReference type="NCBI Taxonomy" id="37992"/>
    <lineage>
        <taxon>Eukaryota</taxon>
        <taxon>Fungi</taxon>
        <taxon>Dikarya</taxon>
        <taxon>Ascomycota</taxon>
        <taxon>Pezizomycotina</taxon>
        <taxon>Sordariomycetes</taxon>
        <taxon>Xylariomycetidae</taxon>
        <taxon>Xylariales</taxon>
        <taxon>Xylariaceae</taxon>
        <taxon>Xylaria</taxon>
    </lineage>
</organism>
<name>A0A4Z0YLE2_9PEZI</name>
<dbReference type="PROSITE" id="PS50013">
    <property type="entry name" value="CHROMO_2"/>
    <property type="match status" value="1"/>
</dbReference>
<feature type="compositionally biased region" description="Polar residues" evidence="2">
    <location>
        <begin position="221"/>
        <end position="237"/>
    </location>
</feature>
<evidence type="ECO:0000313" key="5">
    <source>
        <dbReference type="Proteomes" id="UP000297716"/>
    </source>
</evidence>
<feature type="compositionally biased region" description="Basic residues" evidence="2">
    <location>
        <begin position="457"/>
        <end position="467"/>
    </location>
</feature>
<dbReference type="Gene3D" id="2.40.50.40">
    <property type="match status" value="1"/>
</dbReference>
<dbReference type="InterPro" id="IPR016197">
    <property type="entry name" value="Chromo-like_dom_sf"/>
</dbReference>
<gene>
    <name evidence="4" type="ORF">E0Z10_g4337</name>
</gene>
<feature type="compositionally biased region" description="Basic and acidic residues" evidence="2">
    <location>
        <begin position="320"/>
        <end position="347"/>
    </location>
</feature>
<comment type="caution">
    <text evidence="4">The sequence shown here is derived from an EMBL/GenBank/DDBJ whole genome shotgun (WGS) entry which is preliminary data.</text>
</comment>
<dbReference type="OrthoDB" id="5095449at2759"/>
<feature type="compositionally biased region" description="Polar residues" evidence="2">
    <location>
        <begin position="245"/>
        <end position="255"/>
    </location>
</feature>
<feature type="compositionally biased region" description="Polar residues" evidence="2">
    <location>
        <begin position="142"/>
        <end position="159"/>
    </location>
</feature>
<feature type="compositionally biased region" description="Basic and acidic residues" evidence="2">
    <location>
        <begin position="591"/>
        <end position="601"/>
    </location>
</feature>
<protein>
    <recommendedName>
        <fullName evidence="3">Chromo domain-containing protein</fullName>
    </recommendedName>
</protein>
<feature type="compositionally biased region" description="Basic and acidic residues" evidence="2">
    <location>
        <begin position="386"/>
        <end position="412"/>
    </location>
</feature>
<feature type="region of interest" description="Disordered" evidence="2">
    <location>
        <begin position="313"/>
        <end position="550"/>
    </location>
</feature>
<feature type="domain" description="Chromo" evidence="3">
    <location>
        <begin position="645"/>
        <end position="698"/>
    </location>
</feature>
<proteinExistence type="predicted"/>
<evidence type="ECO:0000259" key="3">
    <source>
        <dbReference type="PROSITE" id="PS50013"/>
    </source>
</evidence>
<accession>A0A4Z0YLE2</accession>
<evidence type="ECO:0000256" key="1">
    <source>
        <dbReference type="ARBA" id="ARBA00011353"/>
    </source>
</evidence>
<feature type="region of interest" description="Disordered" evidence="2">
    <location>
        <begin position="15"/>
        <end position="176"/>
    </location>
</feature>
<feature type="region of interest" description="Disordered" evidence="2">
    <location>
        <begin position="589"/>
        <end position="613"/>
    </location>
</feature>
<dbReference type="Proteomes" id="UP000297716">
    <property type="component" value="Unassembled WGS sequence"/>
</dbReference>
<feature type="compositionally biased region" description="Polar residues" evidence="2">
    <location>
        <begin position="518"/>
        <end position="528"/>
    </location>
</feature>
<comment type="subunit">
    <text evidence="1">Component of the NuA4 histone acetyltransferase complex.</text>
</comment>
<keyword evidence="5" id="KW-1185">Reference proteome</keyword>
<dbReference type="AlphaFoldDB" id="A0A4Z0YLE2"/>
<dbReference type="EMBL" id="SKBN01000067">
    <property type="protein sequence ID" value="TGJ84457.1"/>
    <property type="molecule type" value="Genomic_DNA"/>
</dbReference>
<feature type="compositionally biased region" description="Low complexity" evidence="2">
    <location>
        <begin position="98"/>
        <end position="109"/>
    </location>
</feature>
<dbReference type="SMART" id="SM00298">
    <property type="entry name" value="CHROMO"/>
    <property type="match status" value="1"/>
</dbReference>
<dbReference type="SUPFAM" id="SSF54160">
    <property type="entry name" value="Chromo domain-like"/>
    <property type="match status" value="1"/>
</dbReference>
<feature type="compositionally biased region" description="Pro residues" evidence="2">
    <location>
        <begin position="45"/>
        <end position="54"/>
    </location>
</feature>
<reference evidence="4 5" key="1">
    <citation type="submission" date="2019-03" db="EMBL/GenBank/DDBJ databases">
        <title>Draft genome sequence of Xylaria hypoxylon DSM 108379, a ubiquitous saprotrophic-parasitic fungi on hardwood.</title>
        <authorList>
            <person name="Buettner E."/>
            <person name="Leonhardt S."/>
            <person name="Gebauer A.M."/>
            <person name="Liers C."/>
            <person name="Hofrichter M."/>
            <person name="Kellner H."/>
        </authorList>
    </citation>
    <scope>NUCLEOTIDE SEQUENCE [LARGE SCALE GENOMIC DNA]</scope>
    <source>
        <strain evidence="4 5">DSM 108379</strain>
    </source>
</reference>
<dbReference type="InterPro" id="IPR000953">
    <property type="entry name" value="Chromo/chromo_shadow_dom"/>
</dbReference>
<feature type="compositionally biased region" description="Basic and acidic residues" evidence="2">
    <location>
        <begin position="256"/>
        <end position="271"/>
    </location>
</feature>
<feature type="compositionally biased region" description="Basic residues" evidence="2">
    <location>
        <begin position="369"/>
        <end position="378"/>
    </location>
</feature>
<evidence type="ECO:0000313" key="4">
    <source>
        <dbReference type="EMBL" id="TGJ84457.1"/>
    </source>
</evidence>
<evidence type="ECO:0000256" key="2">
    <source>
        <dbReference type="SAM" id="MobiDB-lite"/>
    </source>
</evidence>
<feature type="compositionally biased region" description="Polar residues" evidence="2">
    <location>
        <begin position="348"/>
        <end position="365"/>
    </location>
</feature>
<feature type="region of interest" description="Disordered" evidence="2">
    <location>
        <begin position="194"/>
        <end position="282"/>
    </location>
</feature>
<dbReference type="GO" id="GO:0006338">
    <property type="term" value="P:chromatin remodeling"/>
    <property type="evidence" value="ECO:0007669"/>
    <property type="project" value="UniProtKB-ARBA"/>
</dbReference>
<sequence>MAMVYLDSQIFYTPLPAAKPKPTHRSLLARNGGISTTVSEAHLTLPPPPPPPPQEAGGPRQDEVVEISSDGESNDDDLDDGQSRQQAEPGSVAGAGKGINTTPGTNGNNDTKKPSVTGGSNPDDKYTSTQQQPELLSASPGALQTQYDSRPSTQSGGKNSNRDGAMCPDPTDHAAWDKRYPFSLAALGRRKLAELAKESACKPAVSDYPEPALDSVRRAQSPGSAASNHGSETQQRPTSRHLSQRHNQGDSNQTSDPEHRHPLVLENREQNEEGSDVPLQAEESQASILTLLDNESIDLGGLPPNTIATIQQLQRRWRARGKDETEPSLDEELRSRGSGRADVETDNRSPAISDNYNKNNGNIVPSQGYKRRRMRVHQPHYSSETRFGEEGDKVIGDSDRSRDRNACGDKHFAPSHNGRAGAQDRDADEEDNVQPPTAKRQKPNRHPPEAEPPAKPKPGRSRRRRLACRRDDNARAEDEENDDACQPPSKRRRGSSLARSTVLRPATRRHLHSDDAPSRSQRVRTSASGRKRSDRHSVLSSPSSQKSIDRKATFEEWPLGNAVLKRVTVGGMATFQVEFTWDSCATHGRKDRATEDPHDTYPVRGSPSLRRGGAAGLHFTPEDALIELTDDDAQSPPLTEEEAEWEFERILGTRKRGRGNQVLVKWTHFEKPTWEPMKNFLGTEALHAYRTQHGNIAP</sequence>